<keyword evidence="1" id="KW-1133">Transmembrane helix</keyword>
<dbReference type="SUPFAM" id="SSF103481">
    <property type="entry name" value="Multidrug resistance efflux transporter EmrE"/>
    <property type="match status" value="1"/>
</dbReference>
<feature type="transmembrane region" description="Helical" evidence="1">
    <location>
        <begin position="105"/>
        <end position="124"/>
    </location>
</feature>
<evidence type="ECO:0000313" key="2">
    <source>
        <dbReference type="EMBL" id="ONH27304.1"/>
    </source>
</evidence>
<keyword evidence="1" id="KW-0812">Transmembrane</keyword>
<evidence type="ECO:0000256" key="1">
    <source>
        <dbReference type="SAM" id="Phobius"/>
    </source>
</evidence>
<feature type="transmembrane region" description="Helical" evidence="1">
    <location>
        <begin position="139"/>
        <end position="157"/>
    </location>
</feature>
<dbReference type="STRING" id="1834516.BL253_22375"/>
<keyword evidence="3" id="KW-1185">Reference proteome</keyword>
<accession>A0A1V2I8X5</accession>
<proteinExistence type="predicted"/>
<dbReference type="InterPro" id="IPR037185">
    <property type="entry name" value="EmrE-like"/>
</dbReference>
<comment type="caution">
    <text evidence="2">The sequence shown here is derived from an EMBL/GenBank/DDBJ whole genome shotgun (WGS) entry which is preliminary data.</text>
</comment>
<gene>
    <name evidence="2" type="ORF">BL253_22375</name>
</gene>
<feature type="transmembrane region" description="Helical" evidence="1">
    <location>
        <begin position="273"/>
        <end position="291"/>
    </location>
</feature>
<reference evidence="3" key="1">
    <citation type="submission" date="2016-10" db="EMBL/GenBank/DDBJ databases">
        <title>Frankia sp. NRRL B-16386 Genome sequencing.</title>
        <authorList>
            <person name="Ghodhbane-Gtari F."/>
            <person name="Swanson E."/>
            <person name="Gueddou A."/>
            <person name="Hezbri K."/>
            <person name="Ktari K."/>
            <person name="Nouioui I."/>
            <person name="Morris K."/>
            <person name="Simpson S."/>
            <person name="Abebe-Akele F."/>
            <person name="Thomas K."/>
            <person name="Gtari M."/>
            <person name="Tisa L.S."/>
        </authorList>
    </citation>
    <scope>NUCLEOTIDE SEQUENCE [LARGE SCALE GENOMIC DNA]</scope>
    <source>
        <strain evidence="3">NRRL B-16386</strain>
    </source>
</reference>
<feature type="transmembrane region" description="Helical" evidence="1">
    <location>
        <begin position="169"/>
        <end position="187"/>
    </location>
</feature>
<dbReference type="OrthoDB" id="4570644at2"/>
<feature type="transmembrane region" description="Helical" evidence="1">
    <location>
        <begin position="78"/>
        <end position="98"/>
    </location>
</feature>
<sequence length="320" mass="32811">MSTAIAYGLPAAVGSAALYGVAPLMQAVAARREQAGSGLGLGLLARLVRRPLWLLGLTIEMAAFVLEVYALSVAPVAMIGPVMALDMIVFTLLAGRALREHLSRVGVVAICVMVAGVGLLAYAFEQHGEVGSLASDRVLLLFLSVGLVFSLLAALGANRAAARQRVATAALGFGVAAGTAYAIATLATRQFGLALDERRAGGFLGAYLLELLRTPAPYLLIIFSVLAVSLEQRGLQGQAAVVAFPVTSGVSAFLPVVLGLTLFDEPAPTEGHFIAFVLALVLIAAGIAGLARDRAAAVEASEAASAASRPGRADIPARMP</sequence>
<dbReference type="AlphaFoldDB" id="A0A1V2I8X5"/>
<dbReference type="RefSeq" id="WP_076819145.1">
    <property type="nucleotide sequence ID" value="NZ_MOMC01000046.1"/>
</dbReference>
<name>A0A1V2I8X5_9ACTN</name>
<dbReference type="Proteomes" id="UP000188929">
    <property type="component" value="Unassembled WGS sequence"/>
</dbReference>
<evidence type="ECO:0000313" key="3">
    <source>
        <dbReference type="Proteomes" id="UP000188929"/>
    </source>
</evidence>
<dbReference type="PANTHER" id="PTHR40761">
    <property type="entry name" value="CONSERVED INTEGRAL MEMBRANE ALANINE VALINE AND LEUCINE RICH PROTEIN-RELATED"/>
    <property type="match status" value="1"/>
</dbReference>
<dbReference type="PANTHER" id="PTHR40761:SF1">
    <property type="entry name" value="CONSERVED INTEGRAL MEMBRANE ALANINE VALINE AND LEUCINE RICH PROTEIN-RELATED"/>
    <property type="match status" value="1"/>
</dbReference>
<feature type="transmembrane region" description="Helical" evidence="1">
    <location>
        <begin position="6"/>
        <end position="30"/>
    </location>
</feature>
<dbReference type="EMBL" id="MOMC01000046">
    <property type="protein sequence ID" value="ONH27304.1"/>
    <property type="molecule type" value="Genomic_DNA"/>
</dbReference>
<organism evidence="2 3">
    <name type="scientific">Pseudofrankia asymbiotica</name>
    <dbReference type="NCBI Taxonomy" id="1834516"/>
    <lineage>
        <taxon>Bacteria</taxon>
        <taxon>Bacillati</taxon>
        <taxon>Actinomycetota</taxon>
        <taxon>Actinomycetes</taxon>
        <taxon>Frankiales</taxon>
        <taxon>Frankiaceae</taxon>
        <taxon>Pseudofrankia</taxon>
    </lineage>
</organism>
<feature type="transmembrane region" description="Helical" evidence="1">
    <location>
        <begin position="207"/>
        <end position="228"/>
    </location>
</feature>
<feature type="transmembrane region" description="Helical" evidence="1">
    <location>
        <begin position="240"/>
        <end position="261"/>
    </location>
</feature>
<protein>
    <submittedName>
        <fullName evidence="2">Uncharacterized protein</fullName>
    </submittedName>
</protein>
<keyword evidence="1" id="KW-0472">Membrane</keyword>